<dbReference type="AlphaFoldDB" id="A0AAD7LLW2"/>
<feature type="signal peptide" evidence="2">
    <location>
        <begin position="1"/>
        <end position="25"/>
    </location>
</feature>
<name>A0AAD7LLW2_QUISA</name>
<evidence type="ECO:0000313" key="3">
    <source>
        <dbReference type="EMBL" id="KAJ7960352.1"/>
    </source>
</evidence>
<dbReference type="Proteomes" id="UP001163823">
    <property type="component" value="Chromosome 8"/>
</dbReference>
<dbReference type="KEGG" id="qsa:O6P43_020810"/>
<feature type="compositionally biased region" description="Polar residues" evidence="1">
    <location>
        <begin position="66"/>
        <end position="75"/>
    </location>
</feature>
<evidence type="ECO:0000313" key="4">
    <source>
        <dbReference type="Proteomes" id="UP001163823"/>
    </source>
</evidence>
<dbReference type="EMBL" id="JARAOO010000008">
    <property type="protein sequence ID" value="KAJ7960352.1"/>
    <property type="molecule type" value="Genomic_DNA"/>
</dbReference>
<evidence type="ECO:0000256" key="2">
    <source>
        <dbReference type="SAM" id="SignalP"/>
    </source>
</evidence>
<keyword evidence="4" id="KW-1185">Reference proteome</keyword>
<accession>A0AAD7LLW2</accession>
<comment type="caution">
    <text evidence="3">The sequence shown here is derived from an EMBL/GenBank/DDBJ whole genome shotgun (WGS) entry which is preliminary data.</text>
</comment>
<feature type="chain" id="PRO_5042258096" evidence="2">
    <location>
        <begin position="26"/>
        <end position="75"/>
    </location>
</feature>
<proteinExistence type="predicted"/>
<protein>
    <submittedName>
        <fullName evidence="3">Clavata3/esr-related 20</fullName>
    </submittedName>
</protein>
<organism evidence="3 4">
    <name type="scientific">Quillaja saponaria</name>
    <name type="common">Soap bark tree</name>
    <dbReference type="NCBI Taxonomy" id="32244"/>
    <lineage>
        <taxon>Eukaryota</taxon>
        <taxon>Viridiplantae</taxon>
        <taxon>Streptophyta</taxon>
        <taxon>Embryophyta</taxon>
        <taxon>Tracheophyta</taxon>
        <taxon>Spermatophyta</taxon>
        <taxon>Magnoliopsida</taxon>
        <taxon>eudicotyledons</taxon>
        <taxon>Gunneridae</taxon>
        <taxon>Pentapetalae</taxon>
        <taxon>rosids</taxon>
        <taxon>fabids</taxon>
        <taxon>Fabales</taxon>
        <taxon>Quillajaceae</taxon>
        <taxon>Quillaja</taxon>
    </lineage>
</organism>
<keyword evidence="2" id="KW-0732">Signal</keyword>
<feature type="region of interest" description="Disordered" evidence="1">
    <location>
        <begin position="29"/>
        <end position="75"/>
    </location>
</feature>
<evidence type="ECO:0000256" key="1">
    <source>
        <dbReference type="SAM" id="MobiDB-lite"/>
    </source>
</evidence>
<gene>
    <name evidence="3" type="ORF">O6P43_020810</name>
</gene>
<sequence length="75" mass="8688">MNMNHFHFHLLVTLLLLFTPRNMHAIRTRLSSPSTTSQPVFRPRPVSAPFSYSGKDLYSEKRRVPTGSNPLHNKR</sequence>
<reference evidence="3" key="1">
    <citation type="journal article" date="2023" name="Science">
        <title>Elucidation of the pathway for biosynthesis of saponin adjuvants from the soapbark tree.</title>
        <authorList>
            <person name="Reed J."/>
            <person name="Orme A."/>
            <person name="El-Demerdash A."/>
            <person name="Owen C."/>
            <person name="Martin L.B.B."/>
            <person name="Misra R.C."/>
            <person name="Kikuchi S."/>
            <person name="Rejzek M."/>
            <person name="Martin A.C."/>
            <person name="Harkess A."/>
            <person name="Leebens-Mack J."/>
            <person name="Louveau T."/>
            <person name="Stephenson M.J."/>
            <person name="Osbourn A."/>
        </authorList>
    </citation>
    <scope>NUCLEOTIDE SEQUENCE</scope>
    <source>
        <strain evidence="3">S10</strain>
    </source>
</reference>
<feature type="compositionally biased region" description="Polar residues" evidence="1">
    <location>
        <begin position="29"/>
        <end position="39"/>
    </location>
</feature>